<dbReference type="Proteomes" id="UP000053593">
    <property type="component" value="Unassembled WGS sequence"/>
</dbReference>
<evidence type="ECO:0000313" key="1">
    <source>
        <dbReference type="EMBL" id="KIK50205.1"/>
    </source>
</evidence>
<proteinExistence type="predicted"/>
<dbReference type="HOGENOM" id="CLU_2590001_0_0_1"/>
<reference evidence="1 2" key="1">
    <citation type="submission" date="2014-04" db="EMBL/GenBank/DDBJ databases">
        <title>Evolutionary Origins and Diversification of the Mycorrhizal Mutualists.</title>
        <authorList>
            <consortium name="DOE Joint Genome Institute"/>
            <consortium name="Mycorrhizal Genomics Consortium"/>
            <person name="Kohler A."/>
            <person name="Kuo A."/>
            <person name="Nagy L.G."/>
            <person name="Floudas D."/>
            <person name="Copeland A."/>
            <person name="Barry K.W."/>
            <person name="Cichocki N."/>
            <person name="Veneault-Fourrey C."/>
            <person name="LaButti K."/>
            <person name="Lindquist E.A."/>
            <person name="Lipzen A."/>
            <person name="Lundell T."/>
            <person name="Morin E."/>
            <person name="Murat C."/>
            <person name="Riley R."/>
            <person name="Ohm R."/>
            <person name="Sun H."/>
            <person name="Tunlid A."/>
            <person name="Henrissat B."/>
            <person name="Grigoriev I.V."/>
            <person name="Hibbett D.S."/>
            <person name="Martin F."/>
        </authorList>
    </citation>
    <scope>NUCLEOTIDE SEQUENCE [LARGE SCALE GENOMIC DNA]</scope>
    <source>
        <strain evidence="1 2">FD-317 M1</strain>
    </source>
</reference>
<dbReference type="EMBL" id="KN834919">
    <property type="protein sequence ID" value="KIK50205.1"/>
    <property type="molecule type" value="Genomic_DNA"/>
</dbReference>
<dbReference type="AlphaFoldDB" id="A0A0D0AJ50"/>
<keyword evidence="2" id="KW-1185">Reference proteome</keyword>
<protein>
    <submittedName>
        <fullName evidence="1">Unplaced genomic scaffold GYMLUscaffold_171, whole genome shotgun sequence</fullName>
    </submittedName>
</protein>
<name>A0A0D0AJ50_9AGAR</name>
<sequence>MFAVWACSCSSNEAKTWIDTYDREESSICMDTASIVLSAPVPFSTREGYQPSFSLSSTRRPPTRLFMYPVPGGDGLAPQA</sequence>
<organism evidence="1 2">
    <name type="scientific">Collybiopsis luxurians FD-317 M1</name>
    <dbReference type="NCBI Taxonomy" id="944289"/>
    <lineage>
        <taxon>Eukaryota</taxon>
        <taxon>Fungi</taxon>
        <taxon>Dikarya</taxon>
        <taxon>Basidiomycota</taxon>
        <taxon>Agaricomycotina</taxon>
        <taxon>Agaricomycetes</taxon>
        <taxon>Agaricomycetidae</taxon>
        <taxon>Agaricales</taxon>
        <taxon>Marasmiineae</taxon>
        <taxon>Omphalotaceae</taxon>
        <taxon>Collybiopsis</taxon>
        <taxon>Collybiopsis luxurians</taxon>
    </lineage>
</organism>
<evidence type="ECO:0000313" key="2">
    <source>
        <dbReference type="Proteomes" id="UP000053593"/>
    </source>
</evidence>
<gene>
    <name evidence="1" type="ORF">GYMLUDRAFT_487307</name>
</gene>
<accession>A0A0D0AJ50</accession>